<gene>
    <name evidence="1" type="ORF">MGA5115_00606</name>
    <name evidence="2" type="ORF">MGA5116_00824</name>
</gene>
<evidence type="ECO:0000313" key="3">
    <source>
        <dbReference type="Proteomes" id="UP000092840"/>
    </source>
</evidence>
<dbReference type="Gene3D" id="3.50.50.60">
    <property type="entry name" value="FAD/NAD(P)-binding domain"/>
    <property type="match status" value="1"/>
</dbReference>
<keyword evidence="3" id="KW-1185">Reference proteome</keyword>
<dbReference type="OrthoDB" id="5792777at2"/>
<dbReference type="RefSeq" id="WP_067031680.1">
    <property type="nucleotide sequence ID" value="NZ_CP187511.1"/>
</dbReference>
<evidence type="ECO:0000313" key="1">
    <source>
        <dbReference type="EMBL" id="SBT16525.1"/>
    </source>
</evidence>
<dbReference type="SUPFAM" id="SSF51905">
    <property type="entry name" value="FAD/NAD(P)-binding domain"/>
    <property type="match status" value="1"/>
</dbReference>
<evidence type="ECO:0000313" key="2">
    <source>
        <dbReference type="EMBL" id="SBT20241.1"/>
    </source>
</evidence>
<evidence type="ECO:0000313" key="4">
    <source>
        <dbReference type="Proteomes" id="UP000092871"/>
    </source>
</evidence>
<dbReference type="PANTHER" id="PTHR16128:SF5">
    <property type="entry name" value="FAD_NAD(P)-BINDING OXIDOREDUCTASE FAMILY PROTEIN"/>
    <property type="match status" value="1"/>
</dbReference>
<dbReference type="Gene3D" id="3.90.660.10">
    <property type="match status" value="1"/>
</dbReference>
<dbReference type="EMBL" id="FLRA01000003">
    <property type="protein sequence ID" value="SBT16525.1"/>
    <property type="molecule type" value="Genomic_DNA"/>
</dbReference>
<dbReference type="EMBL" id="FLRB01000006">
    <property type="protein sequence ID" value="SBT20241.1"/>
    <property type="molecule type" value="Genomic_DNA"/>
</dbReference>
<dbReference type="Pfam" id="PF13450">
    <property type="entry name" value="NAD_binding_8"/>
    <property type="match status" value="1"/>
</dbReference>
<reference evidence="2 3" key="2">
    <citation type="submission" date="2016-06" db="EMBL/GenBank/DDBJ databases">
        <authorList>
            <person name="Rodrigo-Torres L."/>
            <person name="Arahal D.R."/>
        </authorList>
    </citation>
    <scope>NUCLEOTIDE SEQUENCE [LARGE SCALE GENOMIC DNA]</scope>
    <source>
        <strain evidence="2 3">CECT 5116</strain>
    </source>
</reference>
<dbReference type="PANTHER" id="PTHR16128">
    <property type="entry name" value="FAD/NAD(P)-BINDING OXIDOREDUCTASE FAMILY PROTEIN"/>
    <property type="match status" value="1"/>
</dbReference>
<dbReference type="InterPro" id="IPR036188">
    <property type="entry name" value="FAD/NAD-bd_sf"/>
</dbReference>
<dbReference type="Proteomes" id="UP000092871">
    <property type="component" value="Unassembled WGS sequence"/>
</dbReference>
<organism evidence="1 4">
    <name type="scientific">Marinomonas gallaica</name>
    <dbReference type="NCBI Taxonomy" id="1806667"/>
    <lineage>
        <taxon>Bacteria</taxon>
        <taxon>Pseudomonadati</taxon>
        <taxon>Pseudomonadota</taxon>
        <taxon>Gammaproteobacteria</taxon>
        <taxon>Oceanospirillales</taxon>
        <taxon>Oceanospirillaceae</taxon>
        <taxon>Marinomonas</taxon>
    </lineage>
</organism>
<dbReference type="AlphaFoldDB" id="A0A1C3JMY7"/>
<dbReference type="Proteomes" id="UP000092840">
    <property type="component" value="Unassembled WGS sequence"/>
</dbReference>
<proteinExistence type="predicted"/>
<sequence>MTSGIPRTQFAIIGAGLAGATFSYLARKQGLECMILEKSRGTGGRAGSKRLGEYSVDLGASIISFGDEELTELREALLKDHIIERWQSAYVGVPRMSSIARFLTQDTPLLTETKVHHIERQGSKWLLRDDKYQPICLTEHVVIATPAVQSAMLLATIPNSGALLQFANQAGSQTQPQWSMWVTTEPTDSAPLQPCQHPILESLIKDSDKPQRVAGSMETWVIQASPQWSKTHLDTPKEDVKAILIEAFTKTTESNVQESGEPHRWLLGRQAMALSPNPYFFDSTLNISLIGDWLCQGDAEGAMLSAKFAFEALQKTLTETNA</sequence>
<reference evidence="1 4" key="1">
    <citation type="submission" date="2016-06" db="EMBL/GenBank/DDBJ databases">
        <authorList>
            <person name="Kjaerup R.B."/>
            <person name="Dalgaard T.S."/>
            <person name="Juul-Madsen H.R."/>
        </authorList>
    </citation>
    <scope>NUCLEOTIDE SEQUENCE [LARGE SCALE GENOMIC DNA]</scope>
    <source>
        <strain evidence="1 4">CECT 5115</strain>
    </source>
</reference>
<name>A0A1C3JMY7_9GAMM</name>
<accession>A0A1C3JMY7</accession>
<protein>
    <submittedName>
        <fullName evidence="1">Protoporphyrinogen oxidase</fullName>
    </submittedName>
</protein>